<protein>
    <submittedName>
        <fullName evidence="1">Uncharacterized protein</fullName>
    </submittedName>
</protein>
<dbReference type="EMBL" id="JAUCGM010000316">
    <property type="protein sequence ID" value="MDM8562848.1"/>
    <property type="molecule type" value="Genomic_DNA"/>
</dbReference>
<evidence type="ECO:0000313" key="1">
    <source>
        <dbReference type="EMBL" id="MDM8562848.1"/>
    </source>
</evidence>
<gene>
    <name evidence="1" type="ORF">QUF54_05785</name>
</gene>
<reference evidence="1" key="1">
    <citation type="submission" date="2023-06" db="EMBL/GenBank/DDBJ databases">
        <title>Uncultivated large filamentous bacteria from sulfidic sediments reveal new species and different genomic features in energy metabolism and defense.</title>
        <authorList>
            <person name="Fonseca A."/>
        </authorList>
    </citation>
    <scope>NUCLEOTIDE SEQUENCE</scope>
    <source>
        <strain evidence="1">HSG4</strain>
    </source>
</reference>
<keyword evidence="2" id="KW-1185">Reference proteome</keyword>
<evidence type="ECO:0000313" key="2">
    <source>
        <dbReference type="Proteomes" id="UP001171945"/>
    </source>
</evidence>
<sequence>MRSYIFLLLIFLIGGIVSTRWNFADYSSSSIGGRYIPPSLAELRDAEILLTRTLKGELSNVLKKDFNNQGFTIKSLTIDNTVFTVVQESQEKRTGRGFYMFRQSSGLPIALQAPHRYKDLYTGEIAHQLMREGNYVATAWNTVPRYGKNKRDNFADMAHLENTIFQSFSRAFAQQYPTGMIVQIHGFAQHKRKTRAGRSTDLILSDTTLTPSQHTLNIGECLKSKLTGFTVRIYPYEVREIGGTRNANARDLRAHGFHQFIHVEMSKPLRKQLRKDKQLRMLFNSCFAPIPTR</sequence>
<organism evidence="1 2">
    <name type="scientific">Candidatus Marithioploca araucensis</name>
    <dbReference type="NCBI Taxonomy" id="70273"/>
    <lineage>
        <taxon>Bacteria</taxon>
        <taxon>Pseudomonadati</taxon>
        <taxon>Pseudomonadota</taxon>
        <taxon>Gammaproteobacteria</taxon>
        <taxon>Thiotrichales</taxon>
        <taxon>Thiotrichaceae</taxon>
        <taxon>Candidatus Marithioploca</taxon>
    </lineage>
</organism>
<accession>A0ABT7VTG3</accession>
<dbReference type="Proteomes" id="UP001171945">
    <property type="component" value="Unassembled WGS sequence"/>
</dbReference>
<proteinExistence type="predicted"/>
<name>A0ABT7VTG3_9GAMM</name>
<comment type="caution">
    <text evidence="1">The sequence shown here is derived from an EMBL/GenBank/DDBJ whole genome shotgun (WGS) entry which is preliminary data.</text>
</comment>